<dbReference type="Pfam" id="PF00392">
    <property type="entry name" value="GntR"/>
    <property type="match status" value="1"/>
</dbReference>
<dbReference type="PANTHER" id="PTHR43537:SF5">
    <property type="entry name" value="UXU OPERON TRANSCRIPTIONAL REGULATOR"/>
    <property type="match status" value="1"/>
</dbReference>
<dbReference type="InterPro" id="IPR036388">
    <property type="entry name" value="WH-like_DNA-bd_sf"/>
</dbReference>
<keyword evidence="3" id="KW-0804">Transcription</keyword>
<proteinExistence type="predicted"/>
<sequence>MKELASTRVLNELTKRIEQEDWKPGQKLPSLAGLAKEYEVGVSTVREALRILENRGYLIIEHGRGMYVRSRNYWSHDSAVELTMLPVGDLFSLLEFRGVLEPEMAAMAAERGSPGQINDIKRAAAVMIDDLEKGSDYFSADIAFHEYIAEACSNAVMAKVMKGISDLLLESRRQTSRIPGSAEKASHFHMLIALAIEQRNASLAKEMMKAHLEDVKQDSMMLKET</sequence>
<keyword evidence="1" id="KW-0805">Transcription regulation</keyword>
<accession>A0A972GWL1</accession>
<dbReference type="SMART" id="SM00895">
    <property type="entry name" value="FCD"/>
    <property type="match status" value="1"/>
</dbReference>
<evidence type="ECO:0000259" key="4">
    <source>
        <dbReference type="PROSITE" id="PS50949"/>
    </source>
</evidence>
<dbReference type="SUPFAM" id="SSF46785">
    <property type="entry name" value="Winged helix' DNA-binding domain"/>
    <property type="match status" value="1"/>
</dbReference>
<dbReference type="Pfam" id="PF07729">
    <property type="entry name" value="FCD"/>
    <property type="match status" value="1"/>
</dbReference>
<dbReference type="InterPro" id="IPR000524">
    <property type="entry name" value="Tscrpt_reg_HTH_GntR"/>
</dbReference>
<dbReference type="PANTHER" id="PTHR43537">
    <property type="entry name" value="TRANSCRIPTIONAL REGULATOR, GNTR FAMILY"/>
    <property type="match status" value="1"/>
</dbReference>
<dbReference type="PROSITE" id="PS50949">
    <property type="entry name" value="HTH_GNTR"/>
    <property type="match status" value="1"/>
</dbReference>
<gene>
    <name evidence="5" type="ORF">GC093_34240</name>
</gene>
<name>A0A972GWL1_9BACL</name>
<dbReference type="SMART" id="SM00345">
    <property type="entry name" value="HTH_GNTR"/>
    <property type="match status" value="1"/>
</dbReference>
<dbReference type="InterPro" id="IPR011711">
    <property type="entry name" value="GntR_C"/>
</dbReference>
<keyword evidence="2" id="KW-0238">DNA-binding</keyword>
<dbReference type="EMBL" id="WHOD01000130">
    <property type="protein sequence ID" value="NOU98246.1"/>
    <property type="molecule type" value="Genomic_DNA"/>
</dbReference>
<evidence type="ECO:0000256" key="2">
    <source>
        <dbReference type="ARBA" id="ARBA00023125"/>
    </source>
</evidence>
<dbReference type="AlphaFoldDB" id="A0A972GWL1"/>
<reference evidence="5" key="1">
    <citation type="submission" date="2019-10" db="EMBL/GenBank/DDBJ databases">
        <title>Description of Paenibacillus glebae sp. nov.</title>
        <authorList>
            <person name="Carlier A."/>
            <person name="Qi S."/>
        </authorList>
    </citation>
    <scope>NUCLEOTIDE SEQUENCE</scope>
    <source>
        <strain evidence="5">LMG 31456</strain>
    </source>
</reference>
<dbReference type="CDD" id="cd07377">
    <property type="entry name" value="WHTH_GntR"/>
    <property type="match status" value="1"/>
</dbReference>
<dbReference type="GO" id="GO:0003677">
    <property type="term" value="F:DNA binding"/>
    <property type="evidence" value="ECO:0007669"/>
    <property type="project" value="UniProtKB-KW"/>
</dbReference>
<dbReference type="SUPFAM" id="SSF48008">
    <property type="entry name" value="GntR ligand-binding domain-like"/>
    <property type="match status" value="1"/>
</dbReference>
<keyword evidence="6" id="KW-1185">Reference proteome</keyword>
<organism evidence="5 6">
    <name type="scientific">Paenibacillus foliorum</name>
    <dbReference type="NCBI Taxonomy" id="2654974"/>
    <lineage>
        <taxon>Bacteria</taxon>
        <taxon>Bacillati</taxon>
        <taxon>Bacillota</taxon>
        <taxon>Bacilli</taxon>
        <taxon>Bacillales</taxon>
        <taxon>Paenibacillaceae</taxon>
        <taxon>Paenibacillus</taxon>
    </lineage>
</organism>
<evidence type="ECO:0000313" key="5">
    <source>
        <dbReference type="EMBL" id="NOU98246.1"/>
    </source>
</evidence>
<dbReference type="Gene3D" id="1.10.10.10">
    <property type="entry name" value="Winged helix-like DNA-binding domain superfamily/Winged helix DNA-binding domain"/>
    <property type="match status" value="1"/>
</dbReference>
<feature type="domain" description="HTH gntR-type" evidence="4">
    <location>
        <begin position="3"/>
        <end position="71"/>
    </location>
</feature>
<dbReference type="Gene3D" id="1.20.120.530">
    <property type="entry name" value="GntR ligand-binding domain-like"/>
    <property type="match status" value="1"/>
</dbReference>
<dbReference type="InterPro" id="IPR008920">
    <property type="entry name" value="TF_FadR/GntR_C"/>
</dbReference>
<evidence type="ECO:0000256" key="1">
    <source>
        <dbReference type="ARBA" id="ARBA00023015"/>
    </source>
</evidence>
<evidence type="ECO:0000313" key="6">
    <source>
        <dbReference type="Proteomes" id="UP000641588"/>
    </source>
</evidence>
<dbReference type="InterPro" id="IPR036390">
    <property type="entry name" value="WH_DNA-bd_sf"/>
</dbReference>
<dbReference type="Proteomes" id="UP000641588">
    <property type="component" value="Unassembled WGS sequence"/>
</dbReference>
<comment type="caution">
    <text evidence="5">The sequence shown here is derived from an EMBL/GenBank/DDBJ whole genome shotgun (WGS) entry which is preliminary data.</text>
</comment>
<protein>
    <submittedName>
        <fullName evidence="5">FCD domain-containing protein</fullName>
    </submittedName>
</protein>
<evidence type="ECO:0000256" key="3">
    <source>
        <dbReference type="ARBA" id="ARBA00023163"/>
    </source>
</evidence>
<dbReference type="GO" id="GO:0003700">
    <property type="term" value="F:DNA-binding transcription factor activity"/>
    <property type="evidence" value="ECO:0007669"/>
    <property type="project" value="InterPro"/>
</dbReference>